<proteinExistence type="predicted"/>
<gene>
    <name evidence="2" type="ORF">J2S77_000919</name>
</gene>
<accession>A0ABT9VDP2</accession>
<dbReference type="Pfam" id="PF06605">
    <property type="entry name" value="Prophage_tail"/>
    <property type="match status" value="1"/>
</dbReference>
<dbReference type="NCBIfam" id="TIGR01665">
    <property type="entry name" value="put_anti_recept"/>
    <property type="match status" value="1"/>
</dbReference>
<feature type="domain" description="Tail spike" evidence="1">
    <location>
        <begin position="94"/>
        <end position="349"/>
    </location>
</feature>
<dbReference type="InterPro" id="IPR007119">
    <property type="entry name" value="Phage_tail_spike_N"/>
</dbReference>
<dbReference type="EMBL" id="JAUSTQ010000003">
    <property type="protein sequence ID" value="MDQ0158955.1"/>
    <property type="molecule type" value="Genomic_DNA"/>
</dbReference>
<keyword evidence="3" id="KW-1185">Reference proteome</keyword>
<dbReference type="RefSeq" id="WP_306975071.1">
    <property type="nucleotide sequence ID" value="NZ_JAUSTQ010000003.1"/>
</dbReference>
<evidence type="ECO:0000313" key="2">
    <source>
        <dbReference type="EMBL" id="MDQ0158955.1"/>
    </source>
</evidence>
<dbReference type="InterPro" id="IPR010572">
    <property type="entry name" value="Tail_dom"/>
</dbReference>
<dbReference type="Proteomes" id="UP001224359">
    <property type="component" value="Unassembled WGS sequence"/>
</dbReference>
<sequence length="588" mass="67355">MSQIHILDQQNDRILDVITEKHILEDVHKQSLKDTLETYNFTTFTNKQFSQFLEKRNRLIIPGEDGEYREFIIEETIKNLNHQAEVYAKASYLEIKKQAIIYPQAFTGQTASQMIGHATNNTEWRPGIVEIDKYRTFEVDSHRNPFAFLKTIAKEIDAELRFRVETDGNRIIGRFVDLLERRGRWRGREATFGKDLASIKRTEKTDNIFTALVGIGPEREDGSHLEVLVEDQDALERWGRRDENDELQHLIGTYEPQSTSQDMTESELKQYTQTELNKRINAVIEFEADIVDLEHVPGLENKRFRFGDTIKMKYTGFEPPLYLEARIFEQERSIVDRSAKKVKLGDFTEFTEEEAQNVWKELQQQINQKIPESRLEEYAYSKPETDNITKDANRLQTGSINANTVPLKTASNGSQLAGGEGVLSKFVTQMPQYQHVGAQHVGAKPIANASFSIPDNFTIVSAELAISALPVRYQYSEQVSWTNVDQANILLFEFGQGYYDYAEESDAGLGFVTMETEWDTNDLFGINRWTPPRPSSNNPEIEMISADIKDIVEAGKDYHIKIESTGSNAPDENTGFLRTVVTIIGYQQ</sequence>
<comment type="caution">
    <text evidence="2">The sequence shown here is derived from an EMBL/GenBank/DDBJ whole genome shotgun (WGS) entry which is preliminary data.</text>
</comment>
<evidence type="ECO:0000313" key="3">
    <source>
        <dbReference type="Proteomes" id="UP001224359"/>
    </source>
</evidence>
<organism evidence="2 3">
    <name type="scientific">Alkalibacillus salilacus</name>
    <dbReference type="NCBI Taxonomy" id="284582"/>
    <lineage>
        <taxon>Bacteria</taxon>
        <taxon>Bacillati</taxon>
        <taxon>Bacillota</taxon>
        <taxon>Bacilli</taxon>
        <taxon>Bacillales</taxon>
        <taxon>Bacillaceae</taxon>
        <taxon>Alkalibacillus</taxon>
    </lineage>
</organism>
<reference evidence="2 3" key="1">
    <citation type="submission" date="2023-07" db="EMBL/GenBank/DDBJ databases">
        <title>Genomic Encyclopedia of Type Strains, Phase IV (KMG-IV): sequencing the most valuable type-strain genomes for metagenomic binning, comparative biology and taxonomic classification.</title>
        <authorList>
            <person name="Goeker M."/>
        </authorList>
    </citation>
    <scope>NUCLEOTIDE SEQUENCE [LARGE SCALE GENOMIC DNA]</scope>
    <source>
        <strain evidence="2 3">DSM 16460</strain>
    </source>
</reference>
<name>A0ABT9VDP2_9BACI</name>
<evidence type="ECO:0000259" key="1">
    <source>
        <dbReference type="Pfam" id="PF06605"/>
    </source>
</evidence>
<protein>
    <submittedName>
        <fullName evidence="2">Phage minor structural protein</fullName>
    </submittedName>
</protein>